<accession>A0A165G9C1</accession>
<name>A0A165G9C1_EXIGL</name>
<evidence type="ECO:0000256" key="2">
    <source>
        <dbReference type="ARBA" id="ARBA00022553"/>
    </source>
</evidence>
<keyword evidence="3" id="KW-0677">Repeat</keyword>
<keyword evidence="4" id="KW-0040">ANK repeat</keyword>
<keyword evidence="8" id="KW-1185">Reference proteome</keyword>
<dbReference type="EMBL" id="KV426055">
    <property type="protein sequence ID" value="KZV90178.1"/>
    <property type="molecule type" value="Genomic_DNA"/>
</dbReference>
<evidence type="ECO:0000256" key="6">
    <source>
        <dbReference type="SAM" id="MobiDB-lite"/>
    </source>
</evidence>
<evidence type="ECO:0000256" key="3">
    <source>
        <dbReference type="ARBA" id="ARBA00022737"/>
    </source>
</evidence>
<evidence type="ECO:0000256" key="1">
    <source>
        <dbReference type="ARBA" id="ARBA00004123"/>
    </source>
</evidence>
<dbReference type="InterPro" id="IPR038753">
    <property type="entry name" value="NFKBIL1"/>
</dbReference>
<protein>
    <submittedName>
        <fullName evidence="7">Uncharacterized protein</fullName>
    </submittedName>
</protein>
<dbReference type="PANTHER" id="PTHR15263:SF1">
    <property type="entry name" value="NF-KAPPA-B INHIBITOR-LIKE PROTEIN 1"/>
    <property type="match status" value="1"/>
</dbReference>
<reference evidence="7 8" key="1">
    <citation type="journal article" date="2016" name="Mol. Biol. Evol.">
        <title>Comparative Genomics of Early-Diverging Mushroom-Forming Fungi Provides Insights into the Origins of Lignocellulose Decay Capabilities.</title>
        <authorList>
            <person name="Nagy L.G."/>
            <person name="Riley R."/>
            <person name="Tritt A."/>
            <person name="Adam C."/>
            <person name="Daum C."/>
            <person name="Floudas D."/>
            <person name="Sun H."/>
            <person name="Yadav J.S."/>
            <person name="Pangilinan J."/>
            <person name="Larsson K.H."/>
            <person name="Matsuura K."/>
            <person name="Barry K."/>
            <person name="Labutti K."/>
            <person name="Kuo R."/>
            <person name="Ohm R.A."/>
            <person name="Bhattacharya S.S."/>
            <person name="Shirouzu T."/>
            <person name="Yoshinaga Y."/>
            <person name="Martin F.M."/>
            <person name="Grigoriev I.V."/>
            <person name="Hibbett D.S."/>
        </authorList>
    </citation>
    <scope>NUCLEOTIDE SEQUENCE [LARGE SCALE GENOMIC DNA]</scope>
    <source>
        <strain evidence="7 8">HHB12029</strain>
    </source>
</reference>
<sequence length="409" mass="45692">MRTATARTDSSSNSPRSTSSIPPTRKEPTPPPSTDKAPRSQKATVESDADEDATDSEVEEGSNKPPASTTHTPVSSKAVVDDTSSSKTAEEQPIPLEREHRPYSQPYVNERIALSPPSNTTPTSDGTRSTRQDMESNDRKTTQEVEEARERLRQMNLKEDDLRQKNEAAKQRERERRELEERQKREAAEQREREKKEQEAFAKQQEFERREKEAKSRYEERKRSEDAKKERERSRRATWDNSSSRTSYSGAGGGTSGFPGSPPPCASFGSGFSASPAKFGGAGSASSQDVAAAWEKYDNAWTALPDKAAQGPLRWRDIPWPMVAQPSKSGDLVNDAIANFILSPTHSQSKSPKERIREALLIWHPDRFESRWLPKCVEKDREEIKSGVGFVVRCLNELMSGDGAFGPPP</sequence>
<dbReference type="PANTHER" id="PTHR15263">
    <property type="entry name" value="I-KAPPA-B-LIKE PROTEIN IKBL"/>
    <property type="match status" value="1"/>
</dbReference>
<feature type="compositionally biased region" description="Polar residues" evidence="6">
    <location>
        <begin position="65"/>
        <end position="75"/>
    </location>
</feature>
<dbReference type="OrthoDB" id="412109at2759"/>
<dbReference type="GO" id="GO:0005634">
    <property type="term" value="C:nucleus"/>
    <property type="evidence" value="ECO:0007669"/>
    <property type="project" value="UniProtKB-SubCell"/>
</dbReference>
<proteinExistence type="predicted"/>
<evidence type="ECO:0000256" key="5">
    <source>
        <dbReference type="ARBA" id="ARBA00023242"/>
    </source>
</evidence>
<keyword evidence="5" id="KW-0539">Nucleus</keyword>
<gene>
    <name evidence="7" type="ORF">EXIGLDRAFT_720652</name>
</gene>
<dbReference type="InParanoid" id="A0A165G9C1"/>
<evidence type="ECO:0000256" key="4">
    <source>
        <dbReference type="ARBA" id="ARBA00023043"/>
    </source>
</evidence>
<feature type="compositionally biased region" description="Polar residues" evidence="6">
    <location>
        <begin position="116"/>
        <end position="127"/>
    </location>
</feature>
<dbReference type="Proteomes" id="UP000077266">
    <property type="component" value="Unassembled WGS sequence"/>
</dbReference>
<dbReference type="STRING" id="1314781.A0A165G9C1"/>
<feature type="compositionally biased region" description="Low complexity" evidence="6">
    <location>
        <begin position="266"/>
        <end position="284"/>
    </location>
</feature>
<feature type="region of interest" description="Disordered" evidence="6">
    <location>
        <begin position="1"/>
        <end position="284"/>
    </location>
</feature>
<feature type="compositionally biased region" description="Basic and acidic residues" evidence="6">
    <location>
        <begin position="128"/>
        <end position="238"/>
    </location>
</feature>
<organism evidence="7 8">
    <name type="scientific">Exidia glandulosa HHB12029</name>
    <dbReference type="NCBI Taxonomy" id="1314781"/>
    <lineage>
        <taxon>Eukaryota</taxon>
        <taxon>Fungi</taxon>
        <taxon>Dikarya</taxon>
        <taxon>Basidiomycota</taxon>
        <taxon>Agaricomycotina</taxon>
        <taxon>Agaricomycetes</taxon>
        <taxon>Auriculariales</taxon>
        <taxon>Exidiaceae</taxon>
        <taxon>Exidia</taxon>
    </lineage>
</organism>
<evidence type="ECO:0000313" key="8">
    <source>
        <dbReference type="Proteomes" id="UP000077266"/>
    </source>
</evidence>
<feature type="compositionally biased region" description="Low complexity" evidence="6">
    <location>
        <begin position="7"/>
        <end position="23"/>
    </location>
</feature>
<dbReference type="GO" id="GO:0043124">
    <property type="term" value="P:negative regulation of canonical NF-kappaB signal transduction"/>
    <property type="evidence" value="ECO:0007669"/>
    <property type="project" value="InterPro"/>
</dbReference>
<feature type="compositionally biased region" description="Acidic residues" evidence="6">
    <location>
        <begin position="47"/>
        <end position="60"/>
    </location>
</feature>
<evidence type="ECO:0000313" key="7">
    <source>
        <dbReference type="EMBL" id="KZV90178.1"/>
    </source>
</evidence>
<keyword evidence="2" id="KW-0597">Phosphoprotein</keyword>
<dbReference type="AlphaFoldDB" id="A0A165G9C1"/>
<comment type="subcellular location">
    <subcellularLocation>
        <location evidence="1">Nucleus</location>
    </subcellularLocation>
</comment>